<dbReference type="AlphaFoldDB" id="A0A858BSZ9"/>
<dbReference type="InterPro" id="IPR009057">
    <property type="entry name" value="Homeodomain-like_sf"/>
</dbReference>
<protein>
    <recommendedName>
        <fullName evidence="1">DNA binding HTH domain-containing protein</fullName>
    </recommendedName>
</protein>
<gene>
    <name evidence="2" type="ORF">Ami103574_02280</name>
</gene>
<organism evidence="2 3">
    <name type="scientific">Aminipila butyrica</name>
    <dbReference type="NCBI Taxonomy" id="433296"/>
    <lineage>
        <taxon>Bacteria</taxon>
        <taxon>Bacillati</taxon>
        <taxon>Bacillota</taxon>
        <taxon>Clostridia</taxon>
        <taxon>Peptostreptococcales</taxon>
        <taxon>Anaerovoracaceae</taxon>
        <taxon>Aminipila</taxon>
    </lineage>
</organism>
<evidence type="ECO:0000313" key="2">
    <source>
        <dbReference type="EMBL" id="QIB68208.1"/>
    </source>
</evidence>
<dbReference type="Pfam" id="PF02954">
    <property type="entry name" value="HTH_8"/>
    <property type="match status" value="1"/>
</dbReference>
<accession>A0A858BSZ9</accession>
<dbReference type="Proteomes" id="UP000466848">
    <property type="component" value="Chromosome"/>
</dbReference>
<dbReference type="SUPFAM" id="SSF46689">
    <property type="entry name" value="Homeodomain-like"/>
    <property type="match status" value="1"/>
</dbReference>
<keyword evidence="3" id="KW-1185">Reference proteome</keyword>
<dbReference type="Gene3D" id="1.10.10.60">
    <property type="entry name" value="Homeodomain-like"/>
    <property type="match status" value="1"/>
</dbReference>
<dbReference type="RefSeq" id="WP_163065128.1">
    <property type="nucleotide sequence ID" value="NZ_CP048649.1"/>
</dbReference>
<dbReference type="InterPro" id="IPR002197">
    <property type="entry name" value="HTH_Fis"/>
</dbReference>
<sequence length="43" mass="4966">MASCEKEILTRALNETKTKTEAAKKLNMSRQAFNYKLGKYNLK</sequence>
<reference evidence="2 3" key="1">
    <citation type="submission" date="2020-02" db="EMBL/GenBank/DDBJ databases">
        <authorList>
            <person name="Kim Y.B."/>
            <person name="Roh S.W."/>
        </authorList>
    </citation>
    <scope>NUCLEOTIDE SEQUENCE [LARGE SCALE GENOMIC DNA]</scope>
    <source>
        <strain evidence="2 3">DSM 103574</strain>
    </source>
</reference>
<feature type="domain" description="DNA binding HTH" evidence="1">
    <location>
        <begin position="4"/>
        <end position="40"/>
    </location>
</feature>
<evidence type="ECO:0000259" key="1">
    <source>
        <dbReference type="Pfam" id="PF02954"/>
    </source>
</evidence>
<dbReference type="GO" id="GO:0043565">
    <property type="term" value="F:sequence-specific DNA binding"/>
    <property type="evidence" value="ECO:0007669"/>
    <property type="project" value="InterPro"/>
</dbReference>
<dbReference type="KEGG" id="abut:Ami103574_02280"/>
<dbReference type="EMBL" id="CP048649">
    <property type="protein sequence ID" value="QIB68208.1"/>
    <property type="molecule type" value="Genomic_DNA"/>
</dbReference>
<evidence type="ECO:0000313" key="3">
    <source>
        <dbReference type="Proteomes" id="UP000466848"/>
    </source>
</evidence>
<name>A0A858BSZ9_9FIRM</name>
<proteinExistence type="predicted"/>